<dbReference type="Proteomes" id="UP000677305">
    <property type="component" value="Chromosome"/>
</dbReference>
<reference evidence="12 13" key="1">
    <citation type="submission" date="2020-07" db="EMBL/GenBank/DDBJ databases">
        <title>Vallitalea guaymasensis genome.</title>
        <authorList>
            <person name="Postec A."/>
        </authorList>
    </citation>
    <scope>NUCLEOTIDE SEQUENCE [LARGE SCALE GENOMIC DNA]</scope>
    <source>
        <strain evidence="12 13">Ra1766G1</strain>
    </source>
</reference>
<dbReference type="GO" id="GO:0043590">
    <property type="term" value="C:bacterial nucleoid"/>
    <property type="evidence" value="ECO:0007669"/>
    <property type="project" value="TreeGrafter"/>
</dbReference>
<accession>A0A8J8SE04</accession>
<evidence type="ECO:0000256" key="4">
    <source>
        <dbReference type="ARBA" id="ARBA00022741"/>
    </source>
</evidence>
<comment type="similarity">
    <text evidence="2 9">Belongs to the RecN family.</text>
</comment>
<dbReference type="PIRSF" id="PIRSF003128">
    <property type="entry name" value="RecN"/>
    <property type="match status" value="1"/>
</dbReference>
<evidence type="ECO:0000313" key="13">
    <source>
        <dbReference type="Proteomes" id="UP000677305"/>
    </source>
</evidence>
<dbReference type="OrthoDB" id="9806954at2"/>
<evidence type="ECO:0000256" key="10">
    <source>
        <dbReference type="SAM" id="Coils"/>
    </source>
</evidence>
<dbReference type="RefSeq" id="WP_113675631.1">
    <property type="nucleotide sequence ID" value="NZ_CP058561.1"/>
</dbReference>
<dbReference type="GO" id="GO:0005524">
    <property type="term" value="F:ATP binding"/>
    <property type="evidence" value="ECO:0007669"/>
    <property type="project" value="UniProtKB-KW"/>
</dbReference>
<dbReference type="InterPro" id="IPR004604">
    <property type="entry name" value="DNA_recomb/repair_RecN"/>
</dbReference>
<dbReference type="PANTHER" id="PTHR11059">
    <property type="entry name" value="DNA REPAIR PROTEIN RECN"/>
    <property type="match status" value="1"/>
</dbReference>
<evidence type="ECO:0000256" key="6">
    <source>
        <dbReference type="ARBA" id="ARBA00022840"/>
    </source>
</evidence>
<feature type="domain" description="RecF/RecN/SMC N-terminal" evidence="11">
    <location>
        <begin position="6"/>
        <end position="511"/>
    </location>
</feature>
<dbReference type="EMBL" id="CP058561">
    <property type="protein sequence ID" value="QUH31060.1"/>
    <property type="molecule type" value="Genomic_DNA"/>
</dbReference>
<dbReference type="GO" id="GO:0006310">
    <property type="term" value="P:DNA recombination"/>
    <property type="evidence" value="ECO:0007669"/>
    <property type="project" value="InterPro"/>
</dbReference>
<proteinExistence type="inferred from homology"/>
<name>A0A8J8SE04_9FIRM</name>
<sequence>MLIHLHVKNYALIDEINVDFDDNLNILTGETGAGKSIIIGSINAVLGGKVSKDMIRTGCDSALIELLFYVDNNVVLSKLHEYDINMDNNKELLITRKININGRSVFRMNGQVVTTSIVKDISTKLIDIHGQHEHQSLLNKKNHLSLLDTFCGVDVLELKEKLREKYAYYMELSSKIDHFMLDEHTRKKEISFLEYEINEITSANLIIGEDEKLKEEYTLLSNGKKIIKSMSEIHTYVNGDSTNMTGAIDQIGQAVRLLSGIKTLDKNIMNMEEQISNIEIMLSDFNRDINDYISSFELDESRYFEIEDRIDLINNLKMKYGDTIEEILKYKEEKEKYLEELINHEEHLNQINKEINTLKNEIEVYCGDLTRIRKEKAKHISKLIVNALRHINLLNTNFIIEVNRANKFNSNGWDEIEFLISTNVGEPLKSLSKVASGGELSRIMLAIKSVLAGSDDIESLIFDEIDTGISGKTAGLVAEKLVQISKEHQVICITHLAQIAAMGDAHFIIQKKVKDNVTHTLINKLDKESSINELARLLGGIKITDAVIANAKEMKDYAEEVKKIQ</sequence>
<dbReference type="PANTHER" id="PTHR11059:SF0">
    <property type="entry name" value="DNA REPAIR PROTEIN RECN"/>
    <property type="match status" value="1"/>
</dbReference>
<evidence type="ECO:0000256" key="7">
    <source>
        <dbReference type="ARBA" id="ARBA00023204"/>
    </source>
</evidence>
<feature type="coiled-coil region" evidence="10">
    <location>
        <begin position="313"/>
        <end position="368"/>
    </location>
</feature>
<keyword evidence="4" id="KW-0547">Nucleotide-binding</keyword>
<keyword evidence="5 9" id="KW-0227">DNA damage</keyword>
<dbReference type="Pfam" id="PF02463">
    <property type="entry name" value="SMC_N"/>
    <property type="match status" value="1"/>
</dbReference>
<feature type="coiled-coil region" evidence="10">
    <location>
        <begin position="261"/>
        <end position="288"/>
    </location>
</feature>
<protein>
    <recommendedName>
        <fullName evidence="3 9">DNA repair protein RecN</fullName>
    </recommendedName>
    <alternativeName>
        <fullName evidence="8 9">Recombination protein N</fullName>
    </alternativeName>
</protein>
<dbReference type="InterPro" id="IPR003395">
    <property type="entry name" value="RecF/RecN/SMC_N"/>
</dbReference>
<dbReference type="Gene3D" id="3.40.50.300">
    <property type="entry name" value="P-loop containing nucleotide triphosphate hydrolases"/>
    <property type="match status" value="2"/>
</dbReference>
<dbReference type="GO" id="GO:0006281">
    <property type="term" value="P:DNA repair"/>
    <property type="evidence" value="ECO:0007669"/>
    <property type="project" value="UniProtKB-KW"/>
</dbReference>
<evidence type="ECO:0000256" key="3">
    <source>
        <dbReference type="ARBA" id="ARBA00021315"/>
    </source>
</evidence>
<dbReference type="FunFam" id="3.40.50.300:FF:000356">
    <property type="entry name" value="DNA repair protein RecN"/>
    <property type="match status" value="1"/>
</dbReference>
<evidence type="ECO:0000313" key="12">
    <source>
        <dbReference type="EMBL" id="QUH31060.1"/>
    </source>
</evidence>
<dbReference type="SUPFAM" id="SSF52540">
    <property type="entry name" value="P-loop containing nucleoside triphosphate hydrolases"/>
    <property type="match status" value="1"/>
</dbReference>
<comment type="function">
    <text evidence="1 9">May be involved in recombinational repair of damaged DNA.</text>
</comment>
<dbReference type="GO" id="GO:0009432">
    <property type="term" value="P:SOS response"/>
    <property type="evidence" value="ECO:0007669"/>
    <property type="project" value="TreeGrafter"/>
</dbReference>
<keyword evidence="7 9" id="KW-0234">DNA repair</keyword>
<dbReference type="AlphaFoldDB" id="A0A8J8SE04"/>
<dbReference type="InterPro" id="IPR027417">
    <property type="entry name" value="P-loop_NTPase"/>
</dbReference>
<evidence type="ECO:0000256" key="5">
    <source>
        <dbReference type="ARBA" id="ARBA00022763"/>
    </source>
</evidence>
<evidence type="ECO:0000256" key="2">
    <source>
        <dbReference type="ARBA" id="ARBA00009441"/>
    </source>
</evidence>
<organism evidence="12 13">
    <name type="scientific">Vallitalea guaymasensis</name>
    <dbReference type="NCBI Taxonomy" id="1185412"/>
    <lineage>
        <taxon>Bacteria</taxon>
        <taxon>Bacillati</taxon>
        <taxon>Bacillota</taxon>
        <taxon>Clostridia</taxon>
        <taxon>Lachnospirales</taxon>
        <taxon>Vallitaleaceae</taxon>
        <taxon>Vallitalea</taxon>
    </lineage>
</organism>
<keyword evidence="10" id="KW-0175">Coiled coil</keyword>
<keyword evidence="13" id="KW-1185">Reference proteome</keyword>
<dbReference type="KEGG" id="vgu:HYG85_19905"/>
<evidence type="ECO:0000259" key="11">
    <source>
        <dbReference type="Pfam" id="PF02463"/>
    </source>
</evidence>
<evidence type="ECO:0000256" key="1">
    <source>
        <dbReference type="ARBA" id="ARBA00003618"/>
    </source>
</evidence>
<gene>
    <name evidence="12" type="primary">recN</name>
    <name evidence="12" type="ORF">HYG85_19905</name>
</gene>
<dbReference type="NCBIfam" id="TIGR00634">
    <property type="entry name" value="recN"/>
    <property type="match status" value="1"/>
</dbReference>
<evidence type="ECO:0000256" key="9">
    <source>
        <dbReference type="PIRNR" id="PIRNR003128"/>
    </source>
</evidence>
<dbReference type="CDD" id="cd03241">
    <property type="entry name" value="ABC_RecN"/>
    <property type="match status" value="2"/>
</dbReference>
<keyword evidence="6" id="KW-0067">ATP-binding</keyword>
<evidence type="ECO:0000256" key="8">
    <source>
        <dbReference type="ARBA" id="ARBA00033408"/>
    </source>
</evidence>